<evidence type="ECO:0000256" key="1">
    <source>
        <dbReference type="ARBA" id="ARBA00005417"/>
    </source>
</evidence>
<keyword evidence="4" id="KW-0997">Cell inner membrane</keyword>
<accession>A0A6L3NJ23</accession>
<dbReference type="Gene3D" id="3.40.50.300">
    <property type="entry name" value="P-loop containing nucleotide triphosphate hydrolases"/>
    <property type="match status" value="1"/>
</dbReference>
<dbReference type="InterPro" id="IPR003593">
    <property type="entry name" value="AAA+_ATPase"/>
</dbReference>
<dbReference type="FunFam" id="3.40.50.300:FF:000016">
    <property type="entry name" value="Oligopeptide ABC transporter ATP-binding component"/>
    <property type="match status" value="1"/>
</dbReference>
<evidence type="ECO:0000256" key="2">
    <source>
        <dbReference type="ARBA" id="ARBA00022448"/>
    </source>
</evidence>
<dbReference type="Pfam" id="PF08352">
    <property type="entry name" value="oligo_HPY"/>
    <property type="match status" value="1"/>
</dbReference>
<protein>
    <submittedName>
        <fullName evidence="9">ATP-binding cassette domain-containing protein</fullName>
    </submittedName>
</protein>
<organism evidence="9 10">
    <name type="scientific">Burkholderia territorii</name>
    <dbReference type="NCBI Taxonomy" id="1503055"/>
    <lineage>
        <taxon>Bacteria</taxon>
        <taxon>Pseudomonadati</taxon>
        <taxon>Pseudomonadota</taxon>
        <taxon>Betaproteobacteria</taxon>
        <taxon>Burkholderiales</taxon>
        <taxon>Burkholderiaceae</taxon>
        <taxon>Burkholderia</taxon>
        <taxon>Burkholderia cepacia complex</taxon>
    </lineage>
</organism>
<reference evidence="9 10" key="1">
    <citation type="submission" date="2019-09" db="EMBL/GenBank/DDBJ databases">
        <title>Draft genome sequences of 48 bacterial type strains from the CCUG.</title>
        <authorList>
            <person name="Tunovic T."/>
            <person name="Pineiro-Iglesias B."/>
            <person name="Unosson C."/>
            <person name="Inganas E."/>
            <person name="Ohlen M."/>
            <person name="Cardew S."/>
            <person name="Jensie-Markopoulos S."/>
            <person name="Salva-Serra F."/>
            <person name="Jaen-Luchoro D."/>
            <person name="Karlsson R."/>
            <person name="Svensson-Stadler L."/>
            <person name="Chun J."/>
            <person name="Moore E."/>
        </authorList>
    </citation>
    <scope>NUCLEOTIDE SEQUENCE [LARGE SCALE GENOMIC DNA]</scope>
    <source>
        <strain evidence="9 10">CCUG 65687</strain>
    </source>
</reference>
<dbReference type="InterPro" id="IPR017871">
    <property type="entry name" value="ABC_transporter-like_CS"/>
</dbReference>
<comment type="caution">
    <text evidence="9">The sequence shown here is derived from an EMBL/GenBank/DDBJ whole genome shotgun (WGS) entry which is preliminary data.</text>
</comment>
<feature type="domain" description="ABC transporter" evidence="8">
    <location>
        <begin position="49"/>
        <end position="300"/>
    </location>
</feature>
<evidence type="ECO:0000256" key="6">
    <source>
        <dbReference type="ARBA" id="ARBA00022840"/>
    </source>
</evidence>
<evidence type="ECO:0000256" key="5">
    <source>
        <dbReference type="ARBA" id="ARBA00022741"/>
    </source>
</evidence>
<evidence type="ECO:0000256" key="4">
    <source>
        <dbReference type="ARBA" id="ARBA00022519"/>
    </source>
</evidence>
<dbReference type="PROSITE" id="PS50893">
    <property type="entry name" value="ABC_TRANSPORTER_2"/>
    <property type="match status" value="1"/>
</dbReference>
<dbReference type="SMART" id="SM00382">
    <property type="entry name" value="AAA"/>
    <property type="match status" value="1"/>
</dbReference>
<comment type="similarity">
    <text evidence="1">Belongs to the ABC transporter superfamily.</text>
</comment>
<evidence type="ECO:0000313" key="10">
    <source>
        <dbReference type="Proteomes" id="UP000473571"/>
    </source>
</evidence>
<dbReference type="SUPFAM" id="SSF52540">
    <property type="entry name" value="P-loop containing nucleoside triphosphate hydrolases"/>
    <property type="match status" value="1"/>
</dbReference>
<evidence type="ECO:0000256" key="7">
    <source>
        <dbReference type="SAM" id="MobiDB-lite"/>
    </source>
</evidence>
<keyword evidence="5" id="KW-0547">Nucleotide-binding</keyword>
<evidence type="ECO:0000256" key="3">
    <source>
        <dbReference type="ARBA" id="ARBA00022475"/>
    </source>
</evidence>
<dbReference type="InterPro" id="IPR050319">
    <property type="entry name" value="ABC_transp_ATP-bind"/>
</dbReference>
<keyword evidence="6 9" id="KW-0067">ATP-binding</keyword>
<evidence type="ECO:0000313" key="9">
    <source>
        <dbReference type="EMBL" id="KAB0684411.1"/>
    </source>
</evidence>
<dbReference type="NCBIfam" id="TIGR01727">
    <property type="entry name" value="oligo_HPY"/>
    <property type="match status" value="1"/>
</dbReference>
<dbReference type="Proteomes" id="UP000473571">
    <property type="component" value="Unassembled WGS sequence"/>
</dbReference>
<dbReference type="InterPro" id="IPR027417">
    <property type="entry name" value="P-loop_NTPase"/>
</dbReference>
<dbReference type="GO" id="GO:0016887">
    <property type="term" value="F:ATP hydrolysis activity"/>
    <property type="evidence" value="ECO:0007669"/>
    <property type="project" value="InterPro"/>
</dbReference>
<evidence type="ECO:0000259" key="8">
    <source>
        <dbReference type="PROSITE" id="PS50893"/>
    </source>
</evidence>
<keyword evidence="3" id="KW-1003">Cell membrane</keyword>
<dbReference type="AlphaFoldDB" id="A0A6L3NJ23"/>
<dbReference type="GO" id="GO:0015833">
    <property type="term" value="P:peptide transport"/>
    <property type="evidence" value="ECO:0007669"/>
    <property type="project" value="InterPro"/>
</dbReference>
<dbReference type="InterPro" id="IPR013563">
    <property type="entry name" value="Oligopep_ABC_C"/>
</dbReference>
<keyword evidence="2" id="KW-0813">Transport</keyword>
<dbReference type="PANTHER" id="PTHR43776:SF7">
    <property type="entry name" value="D,D-DIPEPTIDE TRANSPORT ATP-BINDING PROTEIN DDPF-RELATED"/>
    <property type="match status" value="1"/>
</dbReference>
<dbReference type="PROSITE" id="PS00211">
    <property type="entry name" value="ABC_TRANSPORTER_1"/>
    <property type="match status" value="1"/>
</dbReference>
<dbReference type="PANTHER" id="PTHR43776">
    <property type="entry name" value="TRANSPORT ATP-BINDING PROTEIN"/>
    <property type="match status" value="1"/>
</dbReference>
<dbReference type="Pfam" id="PF00005">
    <property type="entry name" value="ABC_tran"/>
    <property type="match status" value="1"/>
</dbReference>
<name>A0A6L3NJ23_9BURK</name>
<dbReference type="EMBL" id="VZOL01000070">
    <property type="protein sequence ID" value="KAB0684411.1"/>
    <property type="molecule type" value="Genomic_DNA"/>
</dbReference>
<sequence>MRCRAPRTRNLWRSGRGARVPPAAGRSDGRSAMSVDERRNDGAANDTLLSVEDLKVHFRVPLGGYPWSPKGTLRAVDGVSFDVKRGETVGLVGESGCGKSTLARALIGLVPMTAGTVRWRGEAVAPDHLRGTAMRREVQMIFQDPLASLDPRMTIEQIVAEPLVTHHAGLGRAEVRRRVVTMLERVGLNAHHLLRYPHEFSGGQCQRVGIARALIGEPKLVICDEPVSALDVSIQAQIVNLLRDLQRELSLSYLFVAHDLAVVKAISQRVLVMYLGRVMEFGTRHDVYGVPQHPYTKALLDAAPTPEPARERARRPMLLAGEMPSPLNPPSGCAFRTRCPVAIDACAQDVPLPEVRDGSAARVACIRAGVAA</sequence>
<feature type="region of interest" description="Disordered" evidence="7">
    <location>
        <begin position="14"/>
        <end position="41"/>
    </location>
</feature>
<dbReference type="GO" id="GO:0055085">
    <property type="term" value="P:transmembrane transport"/>
    <property type="evidence" value="ECO:0007669"/>
    <property type="project" value="UniProtKB-ARBA"/>
</dbReference>
<proteinExistence type="inferred from homology"/>
<gene>
    <name evidence="9" type="ORF">F7R13_08910</name>
</gene>
<keyword evidence="4" id="KW-0472">Membrane</keyword>
<dbReference type="CDD" id="cd03257">
    <property type="entry name" value="ABC_NikE_OppD_transporters"/>
    <property type="match status" value="1"/>
</dbReference>
<dbReference type="InterPro" id="IPR003439">
    <property type="entry name" value="ABC_transporter-like_ATP-bd"/>
</dbReference>
<dbReference type="GO" id="GO:0005524">
    <property type="term" value="F:ATP binding"/>
    <property type="evidence" value="ECO:0007669"/>
    <property type="project" value="UniProtKB-KW"/>
</dbReference>